<evidence type="ECO:0000256" key="6">
    <source>
        <dbReference type="ARBA" id="ARBA00023014"/>
    </source>
</evidence>
<sequence length="383" mass="42902">MSKKDIFEYESYMCDVQSLILAQVLDIVAGYNEQSYNAESVRRALAKESLNIEDLQALLSPVAEGFLEEIALKARHRTKQHFGDNVALFTPLYLSNHCESKCVYCGFQKGNAIMRAKLNEAEIHKEMQAIAESGLQEILLLTGEGRAHASVEYIATACKIARQYFKVVGVEVYVMNQSEYEVLHNAGCDFVTIYQETYNPIKYQRIHIFGEKRVFPFRFNAQERAIKAGMRGVGFGALLGIDDFRKDALATALHAYLLQKAYPHAEISLSAPRLRPILGNRKIGPKDVTESRLLQVLCAYRLFLPFANIIVSSRERAGFRDHITTIVATKISAGVSVGIGERLDEKKGDDQFEISDSRSVDEILAMLKASKLQPVMSDSVYVG</sequence>
<dbReference type="Gene3D" id="3.20.20.70">
    <property type="entry name" value="Aldolase class I"/>
    <property type="match status" value="1"/>
</dbReference>
<dbReference type="GO" id="GO:0005506">
    <property type="term" value="F:iron ion binding"/>
    <property type="evidence" value="ECO:0007669"/>
    <property type="project" value="InterPro"/>
</dbReference>
<dbReference type="SUPFAM" id="SSF102114">
    <property type="entry name" value="Radical SAM enzymes"/>
    <property type="match status" value="1"/>
</dbReference>
<dbReference type="EMBL" id="UAWL01000006">
    <property type="protein sequence ID" value="SQB98727.1"/>
    <property type="molecule type" value="Genomic_DNA"/>
</dbReference>
<dbReference type="InterPro" id="IPR007197">
    <property type="entry name" value="rSAM"/>
</dbReference>
<dbReference type="EC" id="4.1.99.19" evidence="8"/>
<evidence type="ECO:0000256" key="2">
    <source>
        <dbReference type="ARBA" id="ARBA00022485"/>
    </source>
</evidence>
<dbReference type="SFLD" id="SFLDG01060">
    <property type="entry name" value="BATS_domain_containing"/>
    <property type="match status" value="1"/>
</dbReference>
<keyword evidence="2" id="KW-0004">4Fe-4S</keyword>
<keyword evidence="3" id="KW-0949">S-adenosyl-L-methionine</keyword>
<dbReference type="InterPro" id="IPR058240">
    <property type="entry name" value="rSAM_sf"/>
</dbReference>
<keyword evidence="6" id="KW-0411">Iron-sulfur</keyword>
<dbReference type="SMART" id="SM00876">
    <property type="entry name" value="BATS"/>
    <property type="match status" value="1"/>
</dbReference>
<dbReference type="InterPro" id="IPR012726">
    <property type="entry name" value="ThiH"/>
</dbReference>
<dbReference type="InterPro" id="IPR013785">
    <property type="entry name" value="Aldolase_TIM"/>
</dbReference>
<dbReference type="Pfam" id="PF06968">
    <property type="entry name" value="BATS"/>
    <property type="match status" value="1"/>
</dbReference>
<name>A0A2X3BAF8_9HELI</name>
<dbReference type="NCBIfam" id="TIGR02351">
    <property type="entry name" value="thiH"/>
    <property type="match status" value="1"/>
</dbReference>
<protein>
    <submittedName>
        <fullName evidence="8">2-iminoacetate synthase</fullName>
        <ecNumber evidence="8">4.1.99.19</ecNumber>
    </submittedName>
</protein>
<evidence type="ECO:0000256" key="5">
    <source>
        <dbReference type="ARBA" id="ARBA00023004"/>
    </source>
</evidence>
<dbReference type="Pfam" id="PF04055">
    <property type="entry name" value="Radical_SAM"/>
    <property type="match status" value="1"/>
</dbReference>
<dbReference type="GO" id="GO:0036355">
    <property type="term" value="F:2-iminoacetate synthase activity"/>
    <property type="evidence" value="ECO:0007669"/>
    <property type="project" value="UniProtKB-EC"/>
</dbReference>
<keyword evidence="8" id="KW-0456">Lyase</keyword>
<proteinExistence type="predicted"/>
<evidence type="ECO:0000313" key="8">
    <source>
        <dbReference type="EMBL" id="SQB98727.1"/>
    </source>
</evidence>
<evidence type="ECO:0000256" key="3">
    <source>
        <dbReference type="ARBA" id="ARBA00022691"/>
    </source>
</evidence>
<dbReference type="GO" id="GO:0051539">
    <property type="term" value="F:4 iron, 4 sulfur cluster binding"/>
    <property type="evidence" value="ECO:0007669"/>
    <property type="project" value="UniProtKB-KW"/>
</dbReference>
<evidence type="ECO:0000256" key="4">
    <source>
        <dbReference type="ARBA" id="ARBA00022723"/>
    </source>
</evidence>
<dbReference type="SFLD" id="SFLDG01081">
    <property type="entry name" value="cleavage_of_the_Ca-Cb_bond_in"/>
    <property type="match status" value="1"/>
</dbReference>
<comment type="cofactor">
    <cofactor evidence="1">
        <name>[4Fe-4S] cluster</name>
        <dbReference type="ChEBI" id="CHEBI:49883"/>
    </cofactor>
</comment>
<keyword evidence="5" id="KW-0408">Iron</keyword>
<feature type="domain" description="Biotin and thiamin synthesis-associated" evidence="7">
    <location>
        <begin position="270"/>
        <end position="374"/>
    </location>
</feature>
<accession>A0A2X3BAF8</accession>
<evidence type="ECO:0000313" key="9">
    <source>
        <dbReference type="Proteomes" id="UP000250166"/>
    </source>
</evidence>
<reference evidence="8 9" key="1">
    <citation type="submission" date="2018-06" db="EMBL/GenBank/DDBJ databases">
        <authorList>
            <consortium name="Pathogen Informatics"/>
            <person name="Doyle S."/>
        </authorList>
    </citation>
    <scope>NUCLEOTIDE SEQUENCE [LARGE SCALE GENOMIC DNA]</scope>
    <source>
        <strain evidence="8 9">NCTC13102</strain>
    </source>
</reference>
<evidence type="ECO:0000256" key="1">
    <source>
        <dbReference type="ARBA" id="ARBA00001966"/>
    </source>
</evidence>
<dbReference type="PANTHER" id="PTHR43583:SF1">
    <property type="entry name" value="2-IMINOACETATE SYNTHASE"/>
    <property type="match status" value="1"/>
</dbReference>
<dbReference type="InterPro" id="IPR010722">
    <property type="entry name" value="BATS_dom"/>
</dbReference>
<dbReference type="Proteomes" id="UP000250166">
    <property type="component" value="Unassembled WGS sequence"/>
</dbReference>
<dbReference type="SFLD" id="SFLDS00029">
    <property type="entry name" value="Radical_SAM"/>
    <property type="match status" value="1"/>
</dbReference>
<dbReference type="AlphaFoldDB" id="A0A2X3BAF8"/>
<dbReference type="InterPro" id="IPR034428">
    <property type="entry name" value="ThiH/NoCL/HydG-like"/>
</dbReference>
<keyword evidence="4" id="KW-0479">Metal-binding</keyword>
<organism evidence="8 9">
    <name type="scientific">Helicobacter fennelliae</name>
    <dbReference type="NCBI Taxonomy" id="215"/>
    <lineage>
        <taxon>Bacteria</taxon>
        <taxon>Pseudomonadati</taxon>
        <taxon>Campylobacterota</taxon>
        <taxon>Epsilonproteobacteria</taxon>
        <taxon>Campylobacterales</taxon>
        <taxon>Helicobacteraceae</taxon>
        <taxon>Helicobacter</taxon>
    </lineage>
</organism>
<dbReference type="RefSeq" id="WP_023949545.1">
    <property type="nucleotide sequence ID" value="NZ_UAWL01000006.1"/>
</dbReference>
<evidence type="ECO:0000259" key="7">
    <source>
        <dbReference type="SMART" id="SM00876"/>
    </source>
</evidence>
<gene>
    <name evidence="8" type="primary">thiH</name>
    <name evidence="8" type="ORF">NCTC13102_01194</name>
</gene>
<dbReference type="PANTHER" id="PTHR43583">
    <property type="entry name" value="2-IMINOACETATE SYNTHASE"/>
    <property type="match status" value="1"/>
</dbReference>
<dbReference type="SFLD" id="SFLDF00301">
    <property type="entry name" value="2-iminoacetate_synthase_(ThiH)"/>
    <property type="match status" value="1"/>
</dbReference>